<dbReference type="PANTHER" id="PTHR12740:SF4">
    <property type="entry name" value="JNK1_MAPK8-ASSOCIATED MEMBRANE PROTEIN"/>
    <property type="match status" value="1"/>
</dbReference>
<dbReference type="OrthoDB" id="5920264at2759"/>
<keyword evidence="3" id="KW-1185">Reference proteome</keyword>
<sequence length="238" mass="26667">MALLLPVLSAVSIDRWGYVKGIRVVALYICVVVETILSAIITLLLFTPKWELNLLVCNAKKVKDFYAIFSSRAKYEGETIYCNYEVVYPRYTIILTYYAISVFVLLIFRPAVSKIIGSCSRPTYASLFIAPSLIIIHSLLAGVIYYTFPYILAVLAVVFNAIHLSSYPVQTWKNLIVDSIKPRNLILILADSSLLAFSVCAITELTDFKTHLPFLLLAPMPAILYILTAPLTDLSEIE</sequence>
<dbReference type="InterPro" id="IPR008485">
    <property type="entry name" value="JAMP"/>
</dbReference>
<dbReference type="GO" id="GO:0036503">
    <property type="term" value="P:ERAD pathway"/>
    <property type="evidence" value="ECO:0007669"/>
    <property type="project" value="TreeGrafter"/>
</dbReference>
<feature type="transmembrane region" description="Helical" evidence="1">
    <location>
        <begin position="25"/>
        <end position="46"/>
    </location>
</feature>
<protein>
    <submittedName>
        <fullName evidence="2">Uncharacterized protein</fullName>
    </submittedName>
</protein>
<proteinExistence type="predicted"/>
<gene>
    <name evidence="2" type="ORF">DGYR_LOCUS5929</name>
</gene>
<dbReference type="PANTHER" id="PTHR12740">
    <property type="entry name" value="JNK1/MAPK8-ASSOCIATED MEMBRANE PROTEIN"/>
    <property type="match status" value="1"/>
</dbReference>
<keyword evidence="1" id="KW-0812">Transmembrane</keyword>
<organism evidence="2 3">
    <name type="scientific">Dimorphilus gyrociliatus</name>
    <dbReference type="NCBI Taxonomy" id="2664684"/>
    <lineage>
        <taxon>Eukaryota</taxon>
        <taxon>Metazoa</taxon>
        <taxon>Spiralia</taxon>
        <taxon>Lophotrochozoa</taxon>
        <taxon>Annelida</taxon>
        <taxon>Polychaeta</taxon>
        <taxon>Polychaeta incertae sedis</taxon>
        <taxon>Dinophilidae</taxon>
        <taxon>Dimorphilus</taxon>
    </lineage>
</organism>
<evidence type="ECO:0000313" key="3">
    <source>
        <dbReference type="Proteomes" id="UP000549394"/>
    </source>
</evidence>
<name>A0A7I8VNV7_9ANNE</name>
<dbReference type="AlphaFoldDB" id="A0A7I8VNV7"/>
<comment type="caution">
    <text evidence="2">The sequence shown here is derived from an EMBL/GenBank/DDBJ whole genome shotgun (WGS) entry which is preliminary data.</text>
</comment>
<evidence type="ECO:0000256" key="1">
    <source>
        <dbReference type="SAM" id="Phobius"/>
    </source>
</evidence>
<keyword evidence="1" id="KW-1133">Transmembrane helix</keyword>
<feature type="transmembrane region" description="Helical" evidence="1">
    <location>
        <begin position="124"/>
        <end position="144"/>
    </location>
</feature>
<feature type="transmembrane region" description="Helical" evidence="1">
    <location>
        <begin position="91"/>
        <end position="112"/>
    </location>
</feature>
<keyword evidence="1" id="KW-0472">Membrane</keyword>
<dbReference type="GO" id="GO:0016020">
    <property type="term" value="C:membrane"/>
    <property type="evidence" value="ECO:0007669"/>
    <property type="project" value="InterPro"/>
</dbReference>
<dbReference type="EMBL" id="CAJFCJ010000007">
    <property type="protein sequence ID" value="CAD5117399.1"/>
    <property type="molecule type" value="Genomic_DNA"/>
</dbReference>
<feature type="transmembrane region" description="Helical" evidence="1">
    <location>
        <begin position="212"/>
        <end position="232"/>
    </location>
</feature>
<evidence type="ECO:0000313" key="2">
    <source>
        <dbReference type="EMBL" id="CAD5117399.1"/>
    </source>
</evidence>
<feature type="transmembrane region" description="Helical" evidence="1">
    <location>
        <begin position="150"/>
        <end position="172"/>
    </location>
</feature>
<feature type="transmembrane region" description="Helical" evidence="1">
    <location>
        <begin position="184"/>
        <end position="206"/>
    </location>
</feature>
<dbReference type="GO" id="GO:0031625">
    <property type="term" value="F:ubiquitin protein ligase binding"/>
    <property type="evidence" value="ECO:0007669"/>
    <property type="project" value="TreeGrafter"/>
</dbReference>
<reference evidence="2 3" key="1">
    <citation type="submission" date="2020-08" db="EMBL/GenBank/DDBJ databases">
        <authorList>
            <person name="Hejnol A."/>
        </authorList>
    </citation>
    <scope>NUCLEOTIDE SEQUENCE [LARGE SCALE GENOMIC DNA]</scope>
</reference>
<dbReference type="Proteomes" id="UP000549394">
    <property type="component" value="Unassembled WGS sequence"/>
</dbReference>
<dbReference type="GO" id="GO:0006986">
    <property type="term" value="P:response to unfolded protein"/>
    <property type="evidence" value="ECO:0007669"/>
    <property type="project" value="InterPro"/>
</dbReference>
<dbReference type="Pfam" id="PF05571">
    <property type="entry name" value="JAMP"/>
    <property type="match status" value="1"/>
</dbReference>
<accession>A0A7I8VNV7</accession>